<dbReference type="Gene3D" id="3.40.850.10">
    <property type="entry name" value="Kinesin motor domain"/>
    <property type="match status" value="1"/>
</dbReference>
<sequence>MSAQLSVASSARVPTPTSSTLTRGLSRSVSSLSIRGARGVKSFCDTGSRAPSPGMANGRRATLNVPSDGIQVALLRRDYISKEIELDPDLSQIPPAWETVYNSTGIAVGLGPKGDASGIANGAVGNHIFDGIITPHDVYDRCLTSQIHLATTQPTHIVVSAYGASGVGKTYLLDGMRGSKSKNVQEVPGILQLILEQLSMETSTATLLVSVLEFQGMASNRGTVRDLAAMFAYGSTPSRRPLFPDPLQLDSEGHLTDERAWLALPTGEIRARTLTTFLHAIMANRIVEKEGQKMSLNVGGASSRSQTLISFAISLNGAAVVASWPSIQKLRPNLAFKEHKDTEPLCRVRAGTISKVVGKEWSCIHVMDNPGVEPWANFSENNERMRAKWLCLAATNSADALKVATTAMTAEEVFRQARKEACTTAIYNSLRSTPKLMVFCLFSPLFGDNHEARRKQTAELARKFAKNTGIDYSSITLPLTEIEQLKSELLEEKSKIAKLETQIAELKITLADVQQAASDSIETLTVENGDLSSQKEALLLQLNALTHRSGQVDTHYISVDDSFPSSDSDISTVDEDYNLATLQFPPAIHSSRQLRDESALHTIHGFDEEN</sequence>
<gene>
    <name evidence="3" type="ORF">IAR55_007205</name>
</gene>
<dbReference type="AlphaFoldDB" id="A0AAW0YSZ5"/>
<evidence type="ECO:0008006" key="5">
    <source>
        <dbReference type="Google" id="ProtNLM"/>
    </source>
</evidence>
<dbReference type="SUPFAM" id="SSF52540">
    <property type="entry name" value="P-loop containing nucleoside triphosphate hydrolases"/>
    <property type="match status" value="1"/>
</dbReference>
<dbReference type="Proteomes" id="UP001388673">
    <property type="component" value="Unassembled WGS sequence"/>
</dbReference>
<dbReference type="InterPro" id="IPR036961">
    <property type="entry name" value="Kinesin_motor_dom_sf"/>
</dbReference>
<dbReference type="RefSeq" id="XP_066799243.1">
    <property type="nucleotide sequence ID" value="XM_066950278.1"/>
</dbReference>
<keyword evidence="4" id="KW-1185">Reference proteome</keyword>
<keyword evidence="1" id="KW-0175">Coiled coil</keyword>
<evidence type="ECO:0000313" key="4">
    <source>
        <dbReference type="Proteomes" id="UP001388673"/>
    </source>
</evidence>
<dbReference type="KEGG" id="kne:92184463"/>
<organism evidence="3 4">
    <name type="scientific">Kwoniella newhampshirensis</name>
    <dbReference type="NCBI Taxonomy" id="1651941"/>
    <lineage>
        <taxon>Eukaryota</taxon>
        <taxon>Fungi</taxon>
        <taxon>Dikarya</taxon>
        <taxon>Basidiomycota</taxon>
        <taxon>Agaricomycotina</taxon>
        <taxon>Tremellomycetes</taxon>
        <taxon>Tremellales</taxon>
        <taxon>Cryptococcaceae</taxon>
        <taxon>Kwoniella</taxon>
    </lineage>
</organism>
<protein>
    <recommendedName>
        <fullName evidence="5">Kinesin motor domain-containing protein</fullName>
    </recommendedName>
</protein>
<dbReference type="EMBL" id="JBCAWK010000017">
    <property type="protein sequence ID" value="KAK8842963.1"/>
    <property type="molecule type" value="Genomic_DNA"/>
</dbReference>
<dbReference type="GeneID" id="92184463"/>
<name>A0AAW0YSZ5_9TREE</name>
<evidence type="ECO:0000313" key="3">
    <source>
        <dbReference type="EMBL" id="KAK8842963.1"/>
    </source>
</evidence>
<comment type="caution">
    <text evidence="3">The sequence shown here is derived from an EMBL/GenBank/DDBJ whole genome shotgun (WGS) entry which is preliminary data.</text>
</comment>
<feature type="region of interest" description="Disordered" evidence="2">
    <location>
        <begin position="43"/>
        <end position="62"/>
    </location>
</feature>
<proteinExistence type="predicted"/>
<dbReference type="InterPro" id="IPR027417">
    <property type="entry name" value="P-loop_NTPase"/>
</dbReference>
<reference evidence="3 4" key="1">
    <citation type="journal article" date="2024" name="bioRxiv">
        <title>Comparative genomics of Cryptococcus and Kwoniella reveals pathogenesis evolution and contrasting karyotype dynamics via intercentromeric recombination or chromosome fusion.</title>
        <authorList>
            <person name="Coelho M.A."/>
            <person name="David-Palma M."/>
            <person name="Shea T."/>
            <person name="Bowers K."/>
            <person name="McGinley-Smith S."/>
            <person name="Mohammad A.W."/>
            <person name="Gnirke A."/>
            <person name="Yurkov A.M."/>
            <person name="Nowrousian M."/>
            <person name="Sun S."/>
            <person name="Cuomo C.A."/>
            <person name="Heitman J."/>
        </authorList>
    </citation>
    <scope>NUCLEOTIDE SEQUENCE [LARGE SCALE GENOMIC DNA]</scope>
    <source>
        <strain evidence="3 4">CBS 13917</strain>
    </source>
</reference>
<feature type="coiled-coil region" evidence="1">
    <location>
        <begin position="482"/>
        <end position="516"/>
    </location>
</feature>
<evidence type="ECO:0000256" key="1">
    <source>
        <dbReference type="SAM" id="Coils"/>
    </source>
</evidence>
<evidence type="ECO:0000256" key="2">
    <source>
        <dbReference type="SAM" id="MobiDB-lite"/>
    </source>
</evidence>
<accession>A0AAW0YSZ5</accession>
<feature type="region of interest" description="Disordered" evidence="2">
    <location>
        <begin position="1"/>
        <end position="25"/>
    </location>
</feature>